<reference evidence="2" key="2">
    <citation type="submission" date="2021-10" db="EMBL/GenBank/DDBJ databases">
        <title>Phylogenomics reveals ancestral predisposition of the termite-cultivated fungus Termitomyces towards a domesticated lifestyle.</title>
        <authorList>
            <person name="Auxier B."/>
            <person name="Grum-Grzhimaylo A."/>
            <person name="Cardenas M.E."/>
            <person name="Lodge J.D."/>
            <person name="Laessoe T."/>
            <person name="Pedersen O."/>
            <person name="Smith M.E."/>
            <person name="Kuyper T.W."/>
            <person name="Franco-Molano E.A."/>
            <person name="Baroni T.J."/>
            <person name="Aanen D.K."/>
        </authorList>
    </citation>
    <scope>NUCLEOTIDE SEQUENCE</scope>
    <source>
        <strain evidence="2">D49</strain>
    </source>
</reference>
<dbReference type="GO" id="GO:0035091">
    <property type="term" value="F:phosphatidylinositol binding"/>
    <property type="evidence" value="ECO:0007669"/>
    <property type="project" value="InterPro"/>
</dbReference>
<sequence>MATEGYKRAIYRPAPPKFSVQMLPPSKINGNYNYGMRISAISDRFSTSSRNSVTEYDIWRRWEDCLTFQGTIEDQYKRMAREKRTGLLRGKGVKTKDGFYKQDIASSWESLPPGPDPNSVGRHIHQYIPALTKKATVFRASQATVDQRAAELSIFIHELWKDDVPALINELRNDHVVTDFFGYWRRDHEIAEKQRKQKTIASTSRTSVTSSIFSMYFSSSNPSINNLNKYPESIATSRSASTFRTSRQFTPSPTSEAPRNRKASTSSTESSSLTSERSSGRRRAYSTGSSNFSTSTPSDSSLDSPVQLNIPVPAIADDVQTLSFDHNPLSSDHAPQWQSSYIQDRSLSALAVLPEGREVCLKTDRRHNPPPVTRRRGDTNPDRHGRIFLSPPPPPDVPSPTEESEQDLLSLQAFLSLPNEPSIRESWQSTDSAMCILEGINMAMPLTPSSPTETYSSRASMNSIATFRTNVSTDGVLPRAQHARPSPTPILTPRSRIVSGPVSISEFDNEWSDEGDILDSFLADSFPIPDFEIPHMEIPRVLADSPLPESYPATPQVPPSRSVELPPSFPSSPISSIKSSPAKSTTFSMATQSSTMPNQLTIKAKFNDSAIILRVAEEIPYKELRQRLFNKFVGQEGVPLSDKFRIDFHHIQSDPNDPAVETTILYPVKSQDDWGNVASSIQGNKLTFQIYDDTP</sequence>
<evidence type="ECO:0000313" key="2">
    <source>
        <dbReference type="EMBL" id="KAG5636654.1"/>
    </source>
</evidence>
<dbReference type="AlphaFoldDB" id="A0A9P7FQV1"/>
<feature type="compositionally biased region" description="Basic and acidic residues" evidence="1">
    <location>
        <begin position="375"/>
        <end position="385"/>
    </location>
</feature>
<feature type="compositionally biased region" description="Low complexity" evidence="1">
    <location>
        <begin position="237"/>
        <end position="250"/>
    </location>
</feature>
<dbReference type="InterPro" id="IPR036871">
    <property type="entry name" value="PX_dom_sf"/>
</dbReference>
<feature type="compositionally biased region" description="Low complexity" evidence="1">
    <location>
        <begin position="286"/>
        <end position="304"/>
    </location>
</feature>
<dbReference type="Proteomes" id="UP000717328">
    <property type="component" value="Unassembled WGS sequence"/>
</dbReference>
<dbReference type="OrthoDB" id="3244370at2759"/>
<evidence type="ECO:0000256" key="1">
    <source>
        <dbReference type="SAM" id="MobiDB-lite"/>
    </source>
</evidence>
<feature type="region of interest" description="Disordered" evidence="1">
    <location>
        <begin position="237"/>
        <end position="306"/>
    </location>
</feature>
<feature type="compositionally biased region" description="Low complexity" evidence="1">
    <location>
        <begin position="571"/>
        <end position="584"/>
    </location>
</feature>
<keyword evidence="3" id="KW-1185">Reference proteome</keyword>
<dbReference type="Gene3D" id="3.30.1520.10">
    <property type="entry name" value="Phox-like domain"/>
    <property type="match status" value="1"/>
</dbReference>
<feature type="compositionally biased region" description="Low complexity" evidence="1">
    <location>
        <begin position="264"/>
        <end position="277"/>
    </location>
</feature>
<accession>A0A9P7FQV1</accession>
<reference evidence="2" key="1">
    <citation type="submission" date="2021-02" db="EMBL/GenBank/DDBJ databases">
        <authorList>
            <person name="Nieuwenhuis M."/>
            <person name="Van De Peppel L.J.J."/>
        </authorList>
    </citation>
    <scope>NUCLEOTIDE SEQUENCE</scope>
    <source>
        <strain evidence="2">D49</strain>
    </source>
</reference>
<dbReference type="EMBL" id="JABCKI010005907">
    <property type="protein sequence ID" value="KAG5636654.1"/>
    <property type="molecule type" value="Genomic_DNA"/>
</dbReference>
<organism evidence="2 3">
    <name type="scientific">Sphagnurus paluster</name>
    <dbReference type="NCBI Taxonomy" id="117069"/>
    <lineage>
        <taxon>Eukaryota</taxon>
        <taxon>Fungi</taxon>
        <taxon>Dikarya</taxon>
        <taxon>Basidiomycota</taxon>
        <taxon>Agaricomycotina</taxon>
        <taxon>Agaricomycetes</taxon>
        <taxon>Agaricomycetidae</taxon>
        <taxon>Agaricales</taxon>
        <taxon>Tricholomatineae</taxon>
        <taxon>Lyophyllaceae</taxon>
        <taxon>Sphagnurus</taxon>
    </lineage>
</organism>
<name>A0A9P7FQV1_9AGAR</name>
<proteinExistence type="predicted"/>
<gene>
    <name evidence="2" type="ORF">H0H81_007273</name>
</gene>
<feature type="region of interest" description="Disordered" evidence="1">
    <location>
        <begin position="547"/>
        <end position="588"/>
    </location>
</feature>
<evidence type="ECO:0008006" key="4">
    <source>
        <dbReference type="Google" id="ProtNLM"/>
    </source>
</evidence>
<evidence type="ECO:0000313" key="3">
    <source>
        <dbReference type="Proteomes" id="UP000717328"/>
    </source>
</evidence>
<protein>
    <recommendedName>
        <fullName evidence="4">PX domain-containing protein</fullName>
    </recommendedName>
</protein>
<feature type="region of interest" description="Disordered" evidence="1">
    <location>
        <begin position="361"/>
        <end position="404"/>
    </location>
</feature>
<comment type="caution">
    <text evidence="2">The sequence shown here is derived from an EMBL/GenBank/DDBJ whole genome shotgun (WGS) entry which is preliminary data.</text>
</comment>